<dbReference type="Proteomes" id="UP000217790">
    <property type="component" value="Unassembled WGS sequence"/>
</dbReference>
<keyword evidence="1" id="KW-0175">Coiled coil</keyword>
<proteinExistence type="predicted"/>
<feature type="region of interest" description="Disordered" evidence="2">
    <location>
        <begin position="138"/>
        <end position="170"/>
    </location>
</feature>
<feature type="compositionally biased region" description="Polar residues" evidence="2">
    <location>
        <begin position="99"/>
        <end position="113"/>
    </location>
</feature>
<evidence type="ECO:0000313" key="3">
    <source>
        <dbReference type="EMBL" id="PBK91938.1"/>
    </source>
</evidence>
<gene>
    <name evidence="3" type="ORF">ARMGADRAFT_1063885</name>
</gene>
<sequence>MSAVTNPSSPPLASTDQLCALLRIIPQDALEEYRRFTLDSALVALLPDIYSIENAMNWASLQDLATWYGRYLQRQAVQKIPLTEVGITCKDSPSGAMTKGSSSVQALNNTSVTPDPRRATIKRELLDVSDWSPPPVTSSMFSVKRKHQSLDLRSSPAQAHTSPASSTLFSSPIRASATSLHSHEVIEISDEDEPKYMPTQTSSQRPRKKPRIADSKNSQKGPRISITREKSSAVDEIIDLDFVPSTFDIPISGIRAYRINLINREGKWPLDANGKPKSMATFIKGEDQDSWGGGSAGSLKDGPKVIPLDGVSCSVLRQCCQGYWSCERVSNDLIDDIERYDAESSQEIAQMWFDTERSLNEIQGDNPLFLAAVLYIEAHLGECHHRDDFGKQCGGVPVLRSLKQANFDGKEHFIGCSGWKCLSNGARPPTYAHRSQTIPPNVREDLIVELFLNKGKFSQETLEKYGEFIQSEHCAYTILPRIHKREDQKCPDENNHIRSVRYLKTKEEIKALWCWCKHSTNQKILNWYNDKKGKPWFVALINEHHSRIGIDDWYTSPGSTNLNESAHPFTNIHTGIGLSLTEAIKIAKKLDMSIVTQKNLIDDNRQLINHRNTVSHRFHINSNRSKNKAQKSAQRRTNVAELLRLEGEIAQANTTHKELVTRIHELEARRKAMALPRGSHHDIDNQINSVDSKRAEAYKHLQDLRTQKRDLEASSSTPTTGLRKRLTNGHAIKGKSALADPAYHGLGPGPEDDDAGLVSEDIADDVLSSDDFIDNAGPSLSATTALVRTQVATDLEFEVKTWTQITHEETPSHPLWLNPNAASGEVVYDPQVAIDVGDADVLDVWMV</sequence>
<reference evidence="4" key="1">
    <citation type="journal article" date="2017" name="Nat. Ecol. Evol.">
        <title>Genome expansion and lineage-specific genetic innovations in the forest pathogenic fungi Armillaria.</title>
        <authorList>
            <person name="Sipos G."/>
            <person name="Prasanna A.N."/>
            <person name="Walter M.C."/>
            <person name="O'Connor E."/>
            <person name="Balint B."/>
            <person name="Krizsan K."/>
            <person name="Kiss B."/>
            <person name="Hess J."/>
            <person name="Varga T."/>
            <person name="Slot J."/>
            <person name="Riley R."/>
            <person name="Boka B."/>
            <person name="Rigling D."/>
            <person name="Barry K."/>
            <person name="Lee J."/>
            <person name="Mihaltcheva S."/>
            <person name="LaButti K."/>
            <person name="Lipzen A."/>
            <person name="Waldron R."/>
            <person name="Moloney N.M."/>
            <person name="Sperisen C."/>
            <person name="Kredics L."/>
            <person name="Vagvoelgyi C."/>
            <person name="Patrignani A."/>
            <person name="Fitzpatrick D."/>
            <person name="Nagy I."/>
            <person name="Doyle S."/>
            <person name="Anderson J.B."/>
            <person name="Grigoriev I.V."/>
            <person name="Gueldener U."/>
            <person name="Muensterkoetter M."/>
            <person name="Nagy L.G."/>
        </authorList>
    </citation>
    <scope>NUCLEOTIDE SEQUENCE [LARGE SCALE GENOMIC DNA]</scope>
    <source>
        <strain evidence="4">Ar21-2</strain>
    </source>
</reference>
<keyword evidence="4" id="KW-1185">Reference proteome</keyword>
<protein>
    <submittedName>
        <fullName evidence="3">Uncharacterized protein</fullName>
    </submittedName>
</protein>
<dbReference type="AlphaFoldDB" id="A0A2H3DM50"/>
<dbReference type="OrthoDB" id="3248060at2759"/>
<accession>A0A2H3DM50</accession>
<name>A0A2H3DM50_ARMGA</name>
<feature type="region of interest" description="Disordered" evidence="2">
    <location>
        <begin position="186"/>
        <end position="228"/>
    </location>
</feature>
<feature type="coiled-coil region" evidence="1">
    <location>
        <begin position="642"/>
        <end position="669"/>
    </location>
</feature>
<dbReference type="EMBL" id="KZ293660">
    <property type="protein sequence ID" value="PBK91938.1"/>
    <property type="molecule type" value="Genomic_DNA"/>
</dbReference>
<dbReference type="InParanoid" id="A0A2H3DM50"/>
<feature type="region of interest" description="Disordered" evidence="2">
    <location>
        <begin position="703"/>
        <end position="728"/>
    </location>
</feature>
<evidence type="ECO:0000256" key="2">
    <source>
        <dbReference type="SAM" id="MobiDB-lite"/>
    </source>
</evidence>
<evidence type="ECO:0000256" key="1">
    <source>
        <dbReference type="SAM" id="Coils"/>
    </source>
</evidence>
<organism evidence="3 4">
    <name type="scientific">Armillaria gallica</name>
    <name type="common">Bulbous honey fungus</name>
    <name type="synonym">Armillaria bulbosa</name>
    <dbReference type="NCBI Taxonomy" id="47427"/>
    <lineage>
        <taxon>Eukaryota</taxon>
        <taxon>Fungi</taxon>
        <taxon>Dikarya</taxon>
        <taxon>Basidiomycota</taxon>
        <taxon>Agaricomycotina</taxon>
        <taxon>Agaricomycetes</taxon>
        <taxon>Agaricomycetidae</taxon>
        <taxon>Agaricales</taxon>
        <taxon>Marasmiineae</taxon>
        <taxon>Physalacriaceae</taxon>
        <taxon>Armillaria</taxon>
    </lineage>
</organism>
<feature type="region of interest" description="Disordered" evidence="2">
    <location>
        <begin position="93"/>
        <end position="118"/>
    </location>
</feature>
<feature type="compositionally biased region" description="Polar residues" evidence="2">
    <location>
        <begin position="151"/>
        <end position="170"/>
    </location>
</feature>
<feature type="compositionally biased region" description="Basic and acidic residues" evidence="2">
    <location>
        <begin position="703"/>
        <end position="712"/>
    </location>
</feature>
<evidence type="ECO:0000313" key="4">
    <source>
        <dbReference type="Proteomes" id="UP000217790"/>
    </source>
</evidence>